<comment type="caution">
    <text evidence="2">The sequence shown here is derived from an EMBL/GenBank/DDBJ whole genome shotgun (WGS) entry which is preliminary data.</text>
</comment>
<evidence type="ECO:0000313" key="3">
    <source>
        <dbReference type="Proteomes" id="UP000541444"/>
    </source>
</evidence>
<keyword evidence="1" id="KW-0812">Transmembrane</keyword>
<dbReference type="EMBL" id="JACGCM010001854">
    <property type="protein sequence ID" value="KAF6148204.1"/>
    <property type="molecule type" value="Genomic_DNA"/>
</dbReference>
<dbReference type="Proteomes" id="UP000541444">
    <property type="component" value="Unassembled WGS sequence"/>
</dbReference>
<keyword evidence="1" id="KW-1133">Transmembrane helix</keyword>
<protein>
    <submittedName>
        <fullName evidence="2">Uncharacterized protein</fullName>
    </submittedName>
</protein>
<accession>A0A7J7M072</accession>
<gene>
    <name evidence="2" type="ORF">GIB67_011979</name>
</gene>
<dbReference type="AlphaFoldDB" id="A0A7J7M072"/>
<proteinExistence type="predicted"/>
<organism evidence="2 3">
    <name type="scientific">Kingdonia uniflora</name>
    <dbReference type="NCBI Taxonomy" id="39325"/>
    <lineage>
        <taxon>Eukaryota</taxon>
        <taxon>Viridiplantae</taxon>
        <taxon>Streptophyta</taxon>
        <taxon>Embryophyta</taxon>
        <taxon>Tracheophyta</taxon>
        <taxon>Spermatophyta</taxon>
        <taxon>Magnoliopsida</taxon>
        <taxon>Ranunculales</taxon>
        <taxon>Circaeasteraceae</taxon>
        <taxon>Kingdonia</taxon>
    </lineage>
</organism>
<name>A0A7J7M072_9MAGN</name>
<evidence type="ECO:0000256" key="1">
    <source>
        <dbReference type="SAM" id="Phobius"/>
    </source>
</evidence>
<evidence type="ECO:0000313" key="2">
    <source>
        <dbReference type="EMBL" id="KAF6148204.1"/>
    </source>
</evidence>
<feature type="transmembrane region" description="Helical" evidence="1">
    <location>
        <begin position="7"/>
        <end position="25"/>
    </location>
</feature>
<reference evidence="2 3" key="1">
    <citation type="journal article" date="2020" name="IScience">
        <title>Genome Sequencing of the Endangered Kingdonia uniflora (Circaeasteraceae, Ranunculales) Reveals Potential Mechanisms of Evolutionary Specialization.</title>
        <authorList>
            <person name="Sun Y."/>
            <person name="Deng T."/>
            <person name="Zhang A."/>
            <person name="Moore M.J."/>
            <person name="Landis J.B."/>
            <person name="Lin N."/>
            <person name="Zhang H."/>
            <person name="Zhang X."/>
            <person name="Huang J."/>
            <person name="Zhang X."/>
            <person name="Sun H."/>
            <person name="Wang H."/>
        </authorList>
    </citation>
    <scope>NUCLEOTIDE SEQUENCE [LARGE SCALE GENOMIC DNA]</scope>
    <source>
        <strain evidence="2">TB1705</strain>
        <tissue evidence="2">Leaf</tissue>
    </source>
</reference>
<keyword evidence="3" id="KW-1185">Reference proteome</keyword>
<feature type="non-terminal residue" evidence="2">
    <location>
        <position position="1"/>
    </location>
</feature>
<sequence>MSIFQDLLIRAHIFILFIHFFFVISTTHNLHKRLSFHYPARTCYNMRSRKDRSISEIVGSANIF</sequence>
<keyword evidence="1" id="KW-0472">Membrane</keyword>